<dbReference type="VEuPathDB" id="AmoebaDB:NfTy_081220"/>
<feature type="region of interest" description="Disordered" evidence="1">
    <location>
        <begin position="670"/>
        <end position="723"/>
    </location>
</feature>
<name>A0A6A5BCI0_NAEFO</name>
<dbReference type="VEuPathDB" id="AmoebaDB:FDP41_009931"/>
<dbReference type="EMBL" id="VFQX01000074">
    <property type="protein sequence ID" value="KAF0971708.1"/>
    <property type="molecule type" value="Genomic_DNA"/>
</dbReference>
<feature type="compositionally biased region" description="Low complexity" evidence="1">
    <location>
        <begin position="308"/>
        <end position="317"/>
    </location>
</feature>
<feature type="compositionally biased region" description="Low complexity" evidence="1">
    <location>
        <begin position="576"/>
        <end position="591"/>
    </location>
</feature>
<evidence type="ECO:0000313" key="3">
    <source>
        <dbReference type="Proteomes" id="UP000444721"/>
    </source>
</evidence>
<feature type="compositionally biased region" description="Polar residues" evidence="1">
    <location>
        <begin position="119"/>
        <end position="134"/>
    </location>
</feature>
<feature type="compositionally biased region" description="Low complexity" evidence="1">
    <location>
        <begin position="811"/>
        <end position="823"/>
    </location>
</feature>
<feature type="compositionally biased region" description="Polar residues" evidence="1">
    <location>
        <begin position="789"/>
        <end position="810"/>
    </location>
</feature>
<feature type="compositionally biased region" description="Low complexity" evidence="1">
    <location>
        <begin position="853"/>
        <end position="870"/>
    </location>
</feature>
<feature type="region of interest" description="Disordered" evidence="1">
    <location>
        <begin position="271"/>
        <end position="351"/>
    </location>
</feature>
<evidence type="ECO:0000313" key="2">
    <source>
        <dbReference type="EMBL" id="KAF0971708.1"/>
    </source>
</evidence>
<feature type="region of interest" description="Disordered" evidence="1">
    <location>
        <begin position="784"/>
        <end position="898"/>
    </location>
</feature>
<dbReference type="VEuPathDB" id="AmoebaDB:NF0042390"/>
<dbReference type="RefSeq" id="XP_044556424.1">
    <property type="nucleotide sequence ID" value="XM_044713943.1"/>
</dbReference>
<feature type="compositionally biased region" description="Polar residues" evidence="1">
    <location>
        <begin position="275"/>
        <end position="291"/>
    </location>
</feature>
<feature type="compositionally biased region" description="Low complexity" evidence="1">
    <location>
        <begin position="703"/>
        <end position="716"/>
    </location>
</feature>
<dbReference type="Proteomes" id="UP000444721">
    <property type="component" value="Unassembled WGS sequence"/>
</dbReference>
<feature type="region of interest" description="Disordered" evidence="1">
    <location>
        <begin position="519"/>
        <end position="636"/>
    </location>
</feature>
<feature type="compositionally biased region" description="Low complexity" evidence="1">
    <location>
        <begin position="743"/>
        <end position="756"/>
    </location>
</feature>
<dbReference type="OrthoDB" id="10568315at2759"/>
<feature type="compositionally biased region" description="Polar residues" evidence="1">
    <location>
        <begin position="340"/>
        <end position="351"/>
    </location>
</feature>
<feature type="compositionally biased region" description="Polar residues" evidence="1">
    <location>
        <begin position="29"/>
        <end position="62"/>
    </location>
</feature>
<feature type="compositionally biased region" description="Polar residues" evidence="1">
    <location>
        <begin position="592"/>
        <end position="612"/>
    </location>
</feature>
<feature type="region of interest" description="Disordered" evidence="1">
    <location>
        <begin position="1"/>
        <end position="93"/>
    </location>
</feature>
<reference evidence="2 3" key="1">
    <citation type="journal article" date="2019" name="Sci. Rep.">
        <title>Nanopore sequencing improves the draft genome of the human pathogenic amoeba Naegleria fowleri.</title>
        <authorList>
            <person name="Liechti N."/>
            <person name="Schurch N."/>
            <person name="Bruggmann R."/>
            <person name="Wittwer M."/>
        </authorList>
    </citation>
    <scope>NUCLEOTIDE SEQUENCE [LARGE SCALE GENOMIC DNA]</scope>
    <source>
        <strain evidence="2 3">ATCC 30894</strain>
    </source>
</reference>
<accession>A0A6A5BCI0</accession>
<feature type="region of interest" description="Disordered" evidence="1">
    <location>
        <begin position="119"/>
        <end position="147"/>
    </location>
</feature>
<feature type="compositionally biased region" description="Low complexity" evidence="1">
    <location>
        <begin position="613"/>
        <end position="624"/>
    </location>
</feature>
<feature type="compositionally biased region" description="Basic and acidic residues" evidence="1">
    <location>
        <begin position="549"/>
        <end position="561"/>
    </location>
</feature>
<comment type="caution">
    <text evidence="2">The sequence shown here is derived from an EMBL/GenBank/DDBJ whole genome shotgun (WGS) entry which is preliminary data.</text>
</comment>
<feature type="compositionally biased region" description="Low complexity" evidence="1">
    <location>
        <begin position="14"/>
        <end position="28"/>
    </location>
</feature>
<protein>
    <submittedName>
        <fullName evidence="2">Uncharacterized protein</fullName>
    </submittedName>
</protein>
<dbReference type="AlphaFoldDB" id="A0A6A5BCI0"/>
<dbReference type="GeneID" id="68117146"/>
<proteinExistence type="predicted"/>
<dbReference type="OMA" id="HYERTCQ"/>
<feature type="region of interest" description="Disordered" evidence="1">
    <location>
        <begin position="743"/>
        <end position="769"/>
    </location>
</feature>
<gene>
    <name evidence="2" type="ORF">FDP41_009931</name>
</gene>
<keyword evidence="3" id="KW-1185">Reference proteome</keyword>
<evidence type="ECO:0000256" key="1">
    <source>
        <dbReference type="SAM" id="MobiDB-lite"/>
    </source>
</evidence>
<organism evidence="2 3">
    <name type="scientific">Naegleria fowleri</name>
    <name type="common">Brain eating amoeba</name>
    <dbReference type="NCBI Taxonomy" id="5763"/>
    <lineage>
        <taxon>Eukaryota</taxon>
        <taxon>Discoba</taxon>
        <taxon>Heterolobosea</taxon>
        <taxon>Tetramitia</taxon>
        <taxon>Eutetramitia</taxon>
        <taxon>Vahlkampfiidae</taxon>
        <taxon>Naegleria</taxon>
    </lineage>
</organism>
<sequence>MVAAASTMNPPSLPISSSSSLPLHQIIPNNGSMMSTPTQSTSNLNHHHQYPTTTSRGNNTNPYAVGSGLNFQQQTPSLHHSHHTTATAPSSNHNNMFQFSSGVVGAPSVMSFQTNATNSYLPSHASTTSTSGPTSRLAKESGSSQDDDLFSVDRFFRHANVDRTMTTPIPTTNATTSSFQPILNSSRPTISTVSGNNAFSPPQWSHNYVTSSQGQGGHSMIKTISPRPSQTSDMMNNGLVVNAMMDQRINSVGNSQVPTVENINGVMNATHHTRQQPNASNNQATITTEEISQSTATTKKSKKKKSNQKTTTSETQQASQDVENNNSAKQKKLVTKTDSKPASSVSNQGSIKVTRNISAERVENPTEPVEFPLDGVLYAYNVADWADKNSFYDKIAYSFGTPSTQKKVHCAYLNCKVMHYERTCQGVYYCPHATDDEEHCIVRPCRLRFHTCQKHNNTSLTKSGKCPFKLHFYVPLEKDDNRRLLLCIGTHNHPLLGDTTTMNSGITVPLEKKSKLSNAASSSNLLMTSSPAQEGSSQLSSSQPQPQRKASESKKTCKDKSQPTPQPNTATVTTHSPSQNYSQPSQNFSSQGISQYSMPPQSGYSSTINNNGQQQQSYHASSSSMKNERISPSFGGINIADSHVNSSASMGSNVVASMSPPPSLKTFTRSTSHPMTNLNPTTNATTNMFSGGGSQALHGSSNTYSGSSKTMTSSSSPPLHDLELEMNSPNYALLSNPSSNNMASQLLGASSSQKASSGGGGSASSQKIHSASTLLQPSDYLQHVAKPPSYSTNNYSTNDITRNPHTTTVQSSPTSFMSASSPSLYRFSPNYPLRPASNSPHHHYSPHPPRINSSPLSSSFTSPSPLSQQSGLYHPSPTSQFPPLPTQNSPSLFYENSYGGIRNPSPHAIVYRGSDEMDGLNARKRERLDGSFDAQKKVKADLDDETPNLPPIMMDPKLF</sequence>
<feature type="compositionally biased region" description="Low complexity" evidence="1">
    <location>
        <begin position="676"/>
        <end position="687"/>
    </location>
</feature>
<feature type="compositionally biased region" description="Polar residues" evidence="1">
    <location>
        <begin position="318"/>
        <end position="328"/>
    </location>
</feature>
<feature type="compositionally biased region" description="Low complexity" evidence="1">
    <location>
        <begin position="519"/>
        <end position="547"/>
    </location>
</feature>